<dbReference type="Pfam" id="PF22187">
    <property type="entry name" value="DUF6946"/>
    <property type="match status" value="1"/>
</dbReference>
<name>A0A495URC2_9GAMM</name>
<evidence type="ECO:0000313" key="4">
    <source>
        <dbReference type="Proteomes" id="UP000274556"/>
    </source>
</evidence>
<keyword evidence="4" id="KW-1185">Reference proteome</keyword>
<feature type="domain" description="DUF6946" evidence="2">
    <location>
        <begin position="10"/>
        <end position="195"/>
    </location>
</feature>
<proteinExistence type="predicted"/>
<dbReference type="RefSeq" id="WP_425470287.1">
    <property type="nucleotide sequence ID" value="NZ_RBXL01000002.1"/>
</dbReference>
<gene>
    <name evidence="3" type="ORF">BDD21_5460</name>
</gene>
<dbReference type="Proteomes" id="UP000274556">
    <property type="component" value="Unassembled WGS sequence"/>
</dbReference>
<protein>
    <recommendedName>
        <fullName evidence="2">DUF6946 domain-containing protein</fullName>
    </recommendedName>
</protein>
<dbReference type="EMBL" id="RBXL01000002">
    <property type="protein sequence ID" value="RKT37948.1"/>
    <property type="molecule type" value="Genomic_DNA"/>
</dbReference>
<dbReference type="AlphaFoldDB" id="A0A495URC2"/>
<evidence type="ECO:0000259" key="2">
    <source>
        <dbReference type="Pfam" id="PF22187"/>
    </source>
</evidence>
<sequence length="253" mass="27864">MSIAKAGQPITSLADWEQHAPPKSPRHWVDGRSAKEVARAWLEGGGITMPQEVRAVLSGHPRFDDVLSWDAEPEARLRFDAFPGEPRNSDLLVIADDSFGPFLLAVEAKADETYGDTLADVLAAALEKRIENPRSNRIARIEGLATLLLKPRSGGQPKAGDLRYQLFTACAGALAETHRRRAGRAVMLVHEFITPATTDVKHARNAFDLRSFLSRLSGCTDMLVHDRGLQGPFVFSRYPGVELFVGKVSRNLR</sequence>
<organism evidence="3 4">
    <name type="scientific">Thiocapsa rosea</name>
    <dbReference type="NCBI Taxonomy" id="69360"/>
    <lineage>
        <taxon>Bacteria</taxon>
        <taxon>Pseudomonadati</taxon>
        <taxon>Pseudomonadota</taxon>
        <taxon>Gammaproteobacteria</taxon>
        <taxon>Chromatiales</taxon>
        <taxon>Chromatiaceae</taxon>
        <taxon>Thiocapsa</taxon>
    </lineage>
</organism>
<feature type="region of interest" description="Disordered" evidence="1">
    <location>
        <begin position="1"/>
        <end position="29"/>
    </location>
</feature>
<accession>A0A495URC2</accession>
<dbReference type="InterPro" id="IPR054024">
    <property type="entry name" value="DUF6946"/>
</dbReference>
<evidence type="ECO:0000256" key="1">
    <source>
        <dbReference type="SAM" id="MobiDB-lite"/>
    </source>
</evidence>
<evidence type="ECO:0000313" key="3">
    <source>
        <dbReference type="EMBL" id="RKT37948.1"/>
    </source>
</evidence>
<comment type="caution">
    <text evidence="3">The sequence shown here is derived from an EMBL/GenBank/DDBJ whole genome shotgun (WGS) entry which is preliminary data.</text>
</comment>
<reference evidence="3 4" key="1">
    <citation type="submission" date="2018-10" db="EMBL/GenBank/DDBJ databases">
        <title>Genomic Encyclopedia of Archaeal and Bacterial Type Strains, Phase II (KMG-II): from individual species to whole genera.</title>
        <authorList>
            <person name="Goeker M."/>
        </authorList>
    </citation>
    <scope>NUCLEOTIDE SEQUENCE [LARGE SCALE GENOMIC DNA]</scope>
    <source>
        <strain evidence="3 4">DSM 235</strain>
    </source>
</reference>